<organism evidence="2">
    <name type="scientific">Entomoneis paludosa</name>
    <dbReference type="NCBI Taxonomy" id="265537"/>
    <lineage>
        <taxon>Eukaryota</taxon>
        <taxon>Sar</taxon>
        <taxon>Stramenopiles</taxon>
        <taxon>Ochrophyta</taxon>
        <taxon>Bacillariophyta</taxon>
        <taxon>Bacillariophyceae</taxon>
        <taxon>Bacillariophycidae</taxon>
        <taxon>Entomoneidaceae</taxon>
        <taxon>Entomoneis</taxon>
    </lineage>
</organism>
<reference evidence="2" key="1">
    <citation type="submission" date="2021-01" db="EMBL/GenBank/DDBJ databases">
        <authorList>
            <person name="Corre E."/>
            <person name="Pelletier E."/>
            <person name="Niang G."/>
            <person name="Scheremetjew M."/>
            <person name="Finn R."/>
            <person name="Kale V."/>
            <person name="Holt S."/>
            <person name="Cochrane G."/>
            <person name="Meng A."/>
            <person name="Brown T."/>
            <person name="Cohen L."/>
        </authorList>
    </citation>
    <scope>NUCLEOTIDE SEQUENCE</scope>
    <source>
        <strain evidence="2">CCMP125</strain>
    </source>
</reference>
<dbReference type="Pfam" id="PF03283">
    <property type="entry name" value="PAE"/>
    <property type="match status" value="1"/>
</dbReference>
<dbReference type="GO" id="GO:0016787">
    <property type="term" value="F:hydrolase activity"/>
    <property type="evidence" value="ECO:0007669"/>
    <property type="project" value="InterPro"/>
</dbReference>
<evidence type="ECO:0000256" key="1">
    <source>
        <dbReference type="SAM" id="SignalP"/>
    </source>
</evidence>
<dbReference type="EMBL" id="HBHT01016897">
    <property type="protein sequence ID" value="CAD9964165.1"/>
    <property type="molecule type" value="Transcribed_RNA"/>
</dbReference>
<protein>
    <recommendedName>
        <fullName evidence="3">Pectin acetylesterase</fullName>
    </recommendedName>
</protein>
<accession>A0A7S3DP49</accession>
<name>A0A7S3DP49_9STRA</name>
<dbReference type="PANTHER" id="PTHR21562:SF67">
    <property type="entry name" value="PECTIN ACETYLESTERASE"/>
    <property type="match status" value="1"/>
</dbReference>
<feature type="signal peptide" evidence="1">
    <location>
        <begin position="1"/>
        <end position="27"/>
    </location>
</feature>
<gene>
    <name evidence="2" type="ORF">APAL1065_LOCUS11263</name>
</gene>
<keyword evidence="1" id="KW-0732">Signal</keyword>
<proteinExistence type="predicted"/>
<sequence>MMGVFEFTALSFTFVLLLSSVVGTARADDQTLKLVDLPIDLISQHKAYCLDGSPYKYYIQRTQFPGYENDYVIYFEGGGWCYTKEKCTARALTKLGSSINFTDTKHAAPLISDDSLKNPIFFRYNHVFLPYCDGASFSGNQEEPVDGLWYRGMHNLEIVLDHIGIKNKASNVLITGCSAGGLSTYLHADPIREKLPKSANVKAMPESGFFWFHKNAEGESIYETQMKNTFTLHNSTSGVHPKCIETLSPNEHYKCISAAKTLEFIETPILIFNSAYDTWNIGCVWAAEPAKCHTLPGWESCSKDFNCTESQIRDLWDFADLMMEDIVRSGILSRSPSNGVFIHSCLTHCGLQNKDLVNKLSIRGDSFLHALAQWWYTSASPPQEHLMLRKSRTHWPCRLRPTEPHGCNPSCAATNSSMADGEEDYFLMEM</sequence>
<dbReference type="AlphaFoldDB" id="A0A7S3DP49"/>
<feature type="chain" id="PRO_5030852210" description="Pectin acetylesterase" evidence="1">
    <location>
        <begin position="28"/>
        <end position="430"/>
    </location>
</feature>
<evidence type="ECO:0000313" key="2">
    <source>
        <dbReference type="EMBL" id="CAD9964165.1"/>
    </source>
</evidence>
<dbReference type="PANTHER" id="PTHR21562">
    <property type="entry name" value="NOTUM-RELATED"/>
    <property type="match status" value="1"/>
</dbReference>
<dbReference type="InterPro" id="IPR004963">
    <property type="entry name" value="PAE/NOTUM"/>
</dbReference>
<evidence type="ECO:0008006" key="3">
    <source>
        <dbReference type="Google" id="ProtNLM"/>
    </source>
</evidence>